<dbReference type="RefSeq" id="WP_017866961.1">
    <property type="nucleotide sequence ID" value="NZ_BJYB01000025.1"/>
</dbReference>
<name>A0A0R2LMK6_9LACO</name>
<evidence type="ECO:0000313" key="1">
    <source>
        <dbReference type="EMBL" id="KRO02567.1"/>
    </source>
</evidence>
<reference evidence="1 2" key="1">
    <citation type="journal article" date="2015" name="Genome Announc.">
        <title>Expanding the biotechnology potential of lactobacilli through comparative genomics of 213 strains and associated genera.</title>
        <authorList>
            <person name="Sun Z."/>
            <person name="Harris H.M."/>
            <person name="McCann A."/>
            <person name="Guo C."/>
            <person name="Argimon S."/>
            <person name="Zhang W."/>
            <person name="Yang X."/>
            <person name="Jeffery I.B."/>
            <person name="Cooney J.C."/>
            <person name="Kagawa T.F."/>
            <person name="Liu W."/>
            <person name="Song Y."/>
            <person name="Salvetti E."/>
            <person name="Wrobel A."/>
            <person name="Rasinkangas P."/>
            <person name="Parkhill J."/>
            <person name="Rea M.C."/>
            <person name="O'Sullivan O."/>
            <person name="Ritari J."/>
            <person name="Douillard F.P."/>
            <person name="Paul Ross R."/>
            <person name="Yang R."/>
            <person name="Briner A.E."/>
            <person name="Felis G.E."/>
            <person name="de Vos W.M."/>
            <person name="Barrangou R."/>
            <person name="Klaenhammer T.R."/>
            <person name="Caufield P.W."/>
            <person name="Cui Y."/>
            <person name="Zhang H."/>
            <person name="O'Toole P.W."/>
        </authorList>
    </citation>
    <scope>NUCLEOTIDE SEQUENCE [LARGE SCALE GENOMIC DNA]</scope>
    <source>
        <strain evidence="1 2">NBRC 103219</strain>
    </source>
</reference>
<comment type="caution">
    <text evidence="1">The sequence shown here is derived from an EMBL/GenBank/DDBJ whole genome shotgun (WGS) entry which is preliminary data.</text>
</comment>
<keyword evidence="2" id="KW-1185">Reference proteome</keyword>
<dbReference type="EMBL" id="JQCN01000002">
    <property type="protein sequence ID" value="KRO02567.1"/>
    <property type="molecule type" value="Genomic_DNA"/>
</dbReference>
<dbReference type="Proteomes" id="UP000051886">
    <property type="component" value="Unassembled WGS sequence"/>
</dbReference>
<proteinExistence type="predicted"/>
<dbReference type="PATRIC" id="fig|449659.4.peg.1177"/>
<organism evidence="1 2">
    <name type="scientific">Ligilactobacillus pobuzihii</name>
    <dbReference type="NCBI Taxonomy" id="449659"/>
    <lineage>
        <taxon>Bacteria</taxon>
        <taxon>Bacillati</taxon>
        <taxon>Bacillota</taxon>
        <taxon>Bacilli</taxon>
        <taxon>Lactobacillales</taxon>
        <taxon>Lactobacillaceae</taxon>
        <taxon>Ligilactobacillus</taxon>
    </lineage>
</organism>
<evidence type="ECO:0000313" key="2">
    <source>
        <dbReference type="Proteomes" id="UP000051886"/>
    </source>
</evidence>
<sequence>MDLKNKLATAKLETEKLAKIISKAESSDAESVDVQDLDRILLFTLIIYGICNNDLYQKKDKLKISEKDLEKMNAFYFAYNKAKHTTVFKIEEKDLSYGSIVGNAVVGKAQLGKTFGIVWAKLKKTRAKDREKYAAYKKYLEGQKILDTISMGIDLIKQYYPKLIEIYK</sequence>
<protein>
    <submittedName>
        <fullName evidence="1">Uncharacterized protein</fullName>
    </submittedName>
</protein>
<dbReference type="AlphaFoldDB" id="A0A0R2LMK6"/>
<accession>A0A0R2LMK6</accession>
<gene>
    <name evidence="1" type="ORF">IV66_GL001162</name>
</gene>